<dbReference type="Proteomes" id="UP001223646">
    <property type="component" value="Unassembled WGS sequence"/>
</dbReference>
<dbReference type="InterPro" id="IPR036390">
    <property type="entry name" value="WH_DNA-bd_sf"/>
</dbReference>
<dbReference type="PANTHER" id="PTHR30136:SF35">
    <property type="entry name" value="HTH-TYPE TRANSCRIPTIONAL REGULATOR RV1719"/>
    <property type="match status" value="1"/>
</dbReference>
<keyword evidence="1" id="KW-0805">Transcription regulation</keyword>
<comment type="caution">
    <text evidence="4">The sequence shown here is derived from an EMBL/GenBank/DDBJ whole genome shotgun (WGS) entry which is preliminary data.</text>
</comment>
<dbReference type="GO" id="GO:0045892">
    <property type="term" value="P:negative regulation of DNA-templated transcription"/>
    <property type="evidence" value="ECO:0007669"/>
    <property type="project" value="TreeGrafter"/>
</dbReference>
<protein>
    <submittedName>
        <fullName evidence="4">Helix-turn-helix domain-containing protein</fullName>
    </submittedName>
</protein>
<name>A0AAW9SUB7_CORAY</name>
<dbReference type="RefSeq" id="WP_284825514.1">
    <property type="nucleotide sequence ID" value="NZ_JASOOY020000011.1"/>
</dbReference>
<evidence type="ECO:0000259" key="3">
    <source>
        <dbReference type="PROSITE" id="PS51077"/>
    </source>
</evidence>
<dbReference type="SMART" id="SM00346">
    <property type="entry name" value="HTH_ICLR"/>
    <property type="match status" value="1"/>
</dbReference>
<reference evidence="4" key="2">
    <citation type="submission" date="2024-05" db="EMBL/GenBank/DDBJ databases">
        <authorList>
            <person name="Wolfe A."/>
        </authorList>
    </citation>
    <scope>NUCLEOTIDE SEQUENCE</scope>
    <source>
        <strain evidence="4">UMB1064</strain>
    </source>
</reference>
<dbReference type="SUPFAM" id="SSF46785">
    <property type="entry name" value="Winged helix' DNA-binding domain"/>
    <property type="match status" value="1"/>
</dbReference>
<keyword evidence="2" id="KW-0804">Transcription</keyword>
<dbReference type="Gene3D" id="3.30.450.40">
    <property type="match status" value="1"/>
</dbReference>
<organism evidence="4 5">
    <name type="scientific">Corynebacterium amycolatum</name>
    <dbReference type="NCBI Taxonomy" id="43765"/>
    <lineage>
        <taxon>Bacteria</taxon>
        <taxon>Bacillati</taxon>
        <taxon>Actinomycetota</taxon>
        <taxon>Actinomycetes</taxon>
        <taxon>Mycobacteriales</taxon>
        <taxon>Corynebacteriaceae</taxon>
        <taxon>Corynebacterium</taxon>
    </lineage>
</organism>
<accession>A0AAW9SUB7</accession>
<dbReference type="PROSITE" id="PS51077">
    <property type="entry name" value="HTH_ICLR"/>
    <property type="match status" value="1"/>
</dbReference>
<dbReference type="InterPro" id="IPR005471">
    <property type="entry name" value="Tscrpt_reg_IclR_N"/>
</dbReference>
<reference evidence="4" key="1">
    <citation type="submission" date="2023-05" db="EMBL/GenBank/DDBJ databases">
        <authorList>
            <person name="Du J."/>
        </authorList>
    </citation>
    <scope>NUCLEOTIDE SEQUENCE</scope>
    <source>
        <strain evidence="4">UMB1064</strain>
    </source>
</reference>
<dbReference type="Pfam" id="PF09339">
    <property type="entry name" value="HTH_IclR"/>
    <property type="match status" value="1"/>
</dbReference>
<feature type="domain" description="HTH iclR-type" evidence="3">
    <location>
        <begin position="9"/>
        <end position="69"/>
    </location>
</feature>
<evidence type="ECO:0000256" key="2">
    <source>
        <dbReference type="ARBA" id="ARBA00023163"/>
    </source>
</evidence>
<dbReference type="Gene3D" id="1.10.10.10">
    <property type="entry name" value="Winged helix-like DNA-binding domain superfamily/Winged helix DNA-binding domain"/>
    <property type="match status" value="1"/>
</dbReference>
<evidence type="ECO:0000256" key="1">
    <source>
        <dbReference type="ARBA" id="ARBA00023015"/>
    </source>
</evidence>
<dbReference type="InterPro" id="IPR036388">
    <property type="entry name" value="WH-like_DNA-bd_sf"/>
</dbReference>
<dbReference type="EMBL" id="JASOOY020000011">
    <property type="protein sequence ID" value="MEO3716574.1"/>
    <property type="molecule type" value="Genomic_DNA"/>
</dbReference>
<proteinExistence type="predicted"/>
<dbReference type="AlphaFoldDB" id="A0AAW9SUB7"/>
<dbReference type="InterPro" id="IPR050707">
    <property type="entry name" value="HTH_MetabolicPath_Reg"/>
</dbReference>
<sequence>MTETVRPRHRMVDRVAAILELVARSNEGLTLTDIAHTLNYPLSTTQGLVNGLTVTGYLDESNKRYTLGMAPFLLNVMAGRRMVHVPTAELEAIHTETGLITVLALPVGGKLFYLKTVGESMRYQYLTENFLPRSLLRTSAGWVLMSRFEKRELWSYLNSARPEDQVYVDDFLRQAGEIAETGVCAAPGIAEGGGVDGVSIAVEEDGATVAAVCVFGRPEKIAENKDELVEILKRHRGAHNGEESPNQG</sequence>
<dbReference type="SUPFAM" id="SSF55781">
    <property type="entry name" value="GAF domain-like"/>
    <property type="match status" value="1"/>
</dbReference>
<dbReference type="InterPro" id="IPR029016">
    <property type="entry name" value="GAF-like_dom_sf"/>
</dbReference>
<dbReference type="GO" id="GO:0003700">
    <property type="term" value="F:DNA-binding transcription factor activity"/>
    <property type="evidence" value="ECO:0007669"/>
    <property type="project" value="TreeGrafter"/>
</dbReference>
<evidence type="ECO:0000313" key="4">
    <source>
        <dbReference type="EMBL" id="MEO3716574.1"/>
    </source>
</evidence>
<evidence type="ECO:0000313" key="5">
    <source>
        <dbReference type="Proteomes" id="UP001223646"/>
    </source>
</evidence>
<gene>
    <name evidence="4" type="ORF">QP460_003070</name>
</gene>
<dbReference type="GO" id="GO:0003677">
    <property type="term" value="F:DNA binding"/>
    <property type="evidence" value="ECO:0007669"/>
    <property type="project" value="InterPro"/>
</dbReference>
<dbReference type="PANTHER" id="PTHR30136">
    <property type="entry name" value="HELIX-TURN-HELIX TRANSCRIPTIONAL REGULATOR, ICLR FAMILY"/>
    <property type="match status" value="1"/>
</dbReference>